<feature type="domain" description="CAAX prenyl protease 2/Lysostaphin resistance protein A-like" evidence="2">
    <location>
        <begin position="97"/>
        <end position="180"/>
    </location>
</feature>
<accession>A0ABU8FFQ1</accession>
<feature type="transmembrane region" description="Helical" evidence="1">
    <location>
        <begin position="20"/>
        <end position="39"/>
    </location>
</feature>
<keyword evidence="4" id="KW-1185">Reference proteome</keyword>
<organism evidence="3 4">
    <name type="scientific">Bacillus bruguierae</name>
    <dbReference type="NCBI Taxonomy" id="3127667"/>
    <lineage>
        <taxon>Bacteria</taxon>
        <taxon>Bacillati</taxon>
        <taxon>Bacillota</taxon>
        <taxon>Bacilli</taxon>
        <taxon>Bacillales</taxon>
        <taxon>Bacillaceae</taxon>
        <taxon>Bacillus</taxon>
    </lineage>
</organism>
<keyword evidence="1" id="KW-1133">Transmembrane helix</keyword>
<dbReference type="Proteomes" id="UP001372526">
    <property type="component" value="Unassembled WGS sequence"/>
</dbReference>
<reference evidence="3 4" key="1">
    <citation type="submission" date="2024-01" db="EMBL/GenBank/DDBJ databases">
        <title>Seven novel Bacillus-like species.</title>
        <authorList>
            <person name="Liu G."/>
        </authorList>
    </citation>
    <scope>NUCLEOTIDE SEQUENCE [LARGE SCALE GENOMIC DNA]</scope>
    <source>
        <strain evidence="3 4">FJAT-51639</strain>
    </source>
</reference>
<dbReference type="RefSeq" id="WP_336471807.1">
    <property type="nucleotide sequence ID" value="NZ_JBAWSX010000002.1"/>
</dbReference>
<sequence length="204" mass="23494">MDIRKKSIEDMNPKEIRLNLYITQVIVICMGILLAYIFFPSMDTFLSLWNWDFSSIFFIGGGVACMIVLLDYIAMHLFPESWFDDGGINNRMFQGMSVIHVLVVTVLIGTAEEFLFRGVIQTYFGLIFASVVFAILHIRYITKPFLFCFVLLISIVFGYVFQYTGNLLITIFAHFLVDFIMGLQLRNQMKDGGDRDDDEADNRV</sequence>
<evidence type="ECO:0000313" key="4">
    <source>
        <dbReference type="Proteomes" id="UP001372526"/>
    </source>
</evidence>
<feature type="transmembrane region" description="Helical" evidence="1">
    <location>
        <begin position="167"/>
        <end position="185"/>
    </location>
</feature>
<dbReference type="GO" id="GO:0016787">
    <property type="term" value="F:hydrolase activity"/>
    <property type="evidence" value="ECO:0007669"/>
    <property type="project" value="UniProtKB-KW"/>
</dbReference>
<keyword evidence="1" id="KW-0472">Membrane</keyword>
<protein>
    <submittedName>
        <fullName evidence="3">CPBP family intramembrane glutamic endopeptidase</fullName>
        <ecNumber evidence="3">3.4.-.-</ecNumber>
    </submittedName>
</protein>
<dbReference type="Pfam" id="PF02517">
    <property type="entry name" value="Rce1-like"/>
    <property type="match status" value="1"/>
</dbReference>
<dbReference type="EMBL" id="JBAWSX010000002">
    <property type="protein sequence ID" value="MEI4800751.1"/>
    <property type="molecule type" value="Genomic_DNA"/>
</dbReference>
<evidence type="ECO:0000313" key="3">
    <source>
        <dbReference type="EMBL" id="MEI4800751.1"/>
    </source>
</evidence>
<keyword evidence="3" id="KW-0378">Hydrolase</keyword>
<feature type="transmembrane region" description="Helical" evidence="1">
    <location>
        <begin position="120"/>
        <end position="138"/>
    </location>
</feature>
<name>A0ABU8FFQ1_9BACI</name>
<evidence type="ECO:0000259" key="2">
    <source>
        <dbReference type="Pfam" id="PF02517"/>
    </source>
</evidence>
<dbReference type="EC" id="3.4.-.-" evidence="3"/>
<feature type="transmembrane region" description="Helical" evidence="1">
    <location>
        <begin position="51"/>
        <end position="74"/>
    </location>
</feature>
<feature type="transmembrane region" description="Helical" evidence="1">
    <location>
        <begin position="145"/>
        <end position="161"/>
    </location>
</feature>
<evidence type="ECO:0000256" key="1">
    <source>
        <dbReference type="SAM" id="Phobius"/>
    </source>
</evidence>
<keyword evidence="1" id="KW-0812">Transmembrane</keyword>
<comment type="caution">
    <text evidence="3">The sequence shown here is derived from an EMBL/GenBank/DDBJ whole genome shotgun (WGS) entry which is preliminary data.</text>
</comment>
<feature type="transmembrane region" description="Helical" evidence="1">
    <location>
        <begin position="95"/>
        <end position="114"/>
    </location>
</feature>
<dbReference type="InterPro" id="IPR003675">
    <property type="entry name" value="Rce1/LyrA-like_dom"/>
</dbReference>
<gene>
    <name evidence="3" type="ORF">WAZ07_05305</name>
</gene>
<proteinExistence type="predicted"/>